<dbReference type="AlphaFoldDB" id="A0AAV5MMA2"/>
<accession>A0AAV5MMA2</accession>
<comment type="caution">
    <text evidence="2">The sequence shown here is derived from an EMBL/GenBank/DDBJ whole genome shotgun (WGS) entry which is preliminary data.</text>
</comment>
<protein>
    <submittedName>
        <fullName evidence="2">Uncharacterized protein</fullName>
    </submittedName>
</protein>
<reference evidence="2 3" key="1">
    <citation type="journal article" date="2021" name="Commun. Biol.">
        <title>The genome of Shorea leprosula (Dipterocarpaceae) highlights the ecological relevance of drought in aseasonal tropical rainforests.</title>
        <authorList>
            <person name="Ng K.K.S."/>
            <person name="Kobayashi M.J."/>
            <person name="Fawcett J.A."/>
            <person name="Hatakeyama M."/>
            <person name="Paape T."/>
            <person name="Ng C.H."/>
            <person name="Ang C.C."/>
            <person name="Tnah L.H."/>
            <person name="Lee C.T."/>
            <person name="Nishiyama T."/>
            <person name="Sese J."/>
            <person name="O'Brien M.J."/>
            <person name="Copetti D."/>
            <person name="Mohd Noor M.I."/>
            <person name="Ong R.C."/>
            <person name="Putra M."/>
            <person name="Sireger I.Z."/>
            <person name="Indrioko S."/>
            <person name="Kosugi Y."/>
            <person name="Izuno A."/>
            <person name="Isagi Y."/>
            <person name="Lee S.L."/>
            <person name="Shimizu K.K."/>
        </authorList>
    </citation>
    <scope>NUCLEOTIDE SEQUENCE [LARGE SCALE GENOMIC DNA]</scope>
    <source>
        <strain evidence="2">214</strain>
    </source>
</reference>
<evidence type="ECO:0000313" key="2">
    <source>
        <dbReference type="EMBL" id="GKV51113.1"/>
    </source>
</evidence>
<name>A0AAV5MMA2_9ROSI</name>
<keyword evidence="1" id="KW-0472">Membrane</keyword>
<proteinExistence type="predicted"/>
<keyword evidence="3" id="KW-1185">Reference proteome</keyword>
<feature type="transmembrane region" description="Helical" evidence="1">
    <location>
        <begin position="54"/>
        <end position="79"/>
    </location>
</feature>
<dbReference type="EMBL" id="BPVZ01000436">
    <property type="protein sequence ID" value="GKV51113.1"/>
    <property type="molecule type" value="Genomic_DNA"/>
</dbReference>
<keyword evidence="1" id="KW-0812">Transmembrane</keyword>
<evidence type="ECO:0000256" key="1">
    <source>
        <dbReference type="SAM" id="Phobius"/>
    </source>
</evidence>
<evidence type="ECO:0000313" key="3">
    <source>
        <dbReference type="Proteomes" id="UP001054252"/>
    </source>
</evidence>
<sequence length="95" mass="9990">MNFSSLLVLEPIKNPEVSPPSLQKPDLLCFALSAGCSCYGGRIAWVLVSLQLAAGLFFSLLGPVLAGNFCPVCMSCGLLKPCSPAREKWGNSGSN</sequence>
<keyword evidence="1" id="KW-1133">Transmembrane helix</keyword>
<organism evidence="2 3">
    <name type="scientific">Rubroshorea leprosula</name>
    <dbReference type="NCBI Taxonomy" id="152421"/>
    <lineage>
        <taxon>Eukaryota</taxon>
        <taxon>Viridiplantae</taxon>
        <taxon>Streptophyta</taxon>
        <taxon>Embryophyta</taxon>
        <taxon>Tracheophyta</taxon>
        <taxon>Spermatophyta</taxon>
        <taxon>Magnoliopsida</taxon>
        <taxon>eudicotyledons</taxon>
        <taxon>Gunneridae</taxon>
        <taxon>Pentapetalae</taxon>
        <taxon>rosids</taxon>
        <taxon>malvids</taxon>
        <taxon>Malvales</taxon>
        <taxon>Dipterocarpaceae</taxon>
        <taxon>Rubroshorea</taxon>
    </lineage>
</organism>
<gene>
    <name evidence="2" type="ORF">SLEP1_g57788</name>
</gene>
<dbReference type="Proteomes" id="UP001054252">
    <property type="component" value="Unassembled WGS sequence"/>
</dbReference>